<proteinExistence type="predicted"/>
<dbReference type="SUPFAM" id="SSF48613">
    <property type="entry name" value="Heme oxygenase-like"/>
    <property type="match status" value="1"/>
</dbReference>
<dbReference type="GO" id="GO:0004392">
    <property type="term" value="F:heme oxygenase (decyclizing) activity"/>
    <property type="evidence" value="ECO:0007669"/>
    <property type="project" value="InterPro"/>
</dbReference>
<evidence type="ECO:0000313" key="1">
    <source>
        <dbReference type="EMBL" id="MBB4018447.1"/>
    </source>
</evidence>
<dbReference type="Proteomes" id="UP000577362">
    <property type="component" value="Unassembled WGS sequence"/>
</dbReference>
<dbReference type="AlphaFoldDB" id="A0A840C7Z0"/>
<dbReference type="GO" id="GO:0006788">
    <property type="term" value="P:heme oxidation"/>
    <property type="evidence" value="ECO:0007669"/>
    <property type="project" value="InterPro"/>
</dbReference>
<sequence length="223" mass="23719">MTAIVSKADNMTEPDSNGDLTLNMMERPAAEAMAMSGRAKQLKAQTHETHEALDKRIMAGAPFADRGNYGRFLAVQHAFHRDIDALYSNPALDVLLPDLAGRRRLAQIEQDIVDLGGSVPEIAAAPVFGTSADLPTALGWLYVAEGSNLGAAFLLKAAAVLGLSETFGARHLAGHPDGRGLHWRTFTAALDGIALTEAEEGRVIAGAEAAFRRVHGLVEVHFG</sequence>
<keyword evidence="2" id="KW-1185">Reference proteome</keyword>
<evidence type="ECO:0000313" key="2">
    <source>
        <dbReference type="Proteomes" id="UP000577362"/>
    </source>
</evidence>
<dbReference type="Gene3D" id="1.20.910.10">
    <property type="entry name" value="Heme oxygenase-like"/>
    <property type="match status" value="1"/>
</dbReference>
<dbReference type="CDD" id="cd19166">
    <property type="entry name" value="HemeO-bac"/>
    <property type="match status" value="1"/>
</dbReference>
<dbReference type="Pfam" id="PF01126">
    <property type="entry name" value="Heme_oxygenase"/>
    <property type="match status" value="1"/>
</dbReference>
<gene>
    <name evidence="1" type="ORF">GGR16_003494</name>
</gene>
<protein>
    <submittedName>
        <fullName evidence="1">Heme oxygenase</fullName>
    </submittedName>
</protein>
<name>A0A840C7Z0_9HYPH</name>
<dbReference type="InterPro" id="IPR016084">
    <property type="entry name" value="Haem_Oase-like_multi-hlx"/>
</dbReference>
<accession>A0A840C7Z0</accession>
<comment type="caution">
    <text evidence="1">The sequence shown here is derived from an EMBL/GenBank/DDBJ whole genome shotgun (WGS) entry which is preliminary data.</text>
</comment>
<dbReference type="EMBL" id="JACIEN010000004">
    <property type="protein sequence ID" value="MBB4018447.1"/>
    <property type="molecule type" value="Genomic_DNA"/>
</dbReference>
<organism evidence="1 2">
    <name type="scientific">Chelatococcus caeni</name>
    <dbReference type="NCBI Taxonomy" id="1348468"/>
    <lineage>
        <taxon>Bacteria</taxon>
        <taxon>Pseudomonadati</taxon>
        <taxon>Pseudomonadota</taxon>
        <taxon>Alphaproteobacteria</taxon>
        <taxon>Hyphomicrobiales</taxon>
        <taxon>Chelatococcaceae</taxon>
        <taxon>Chelatococcus</taxon>
    </lineage>
</organism>
<reference evidence="1 2" key="1">
    <citation type="submission" date="2020-08" db="EMBL/GenBank/DDBJ databases">
        <title>Genomic Encyclopedia of Type Strains, Phase IV (KMG-IV): sequencing the most valuable type-strain genomes for metagenomic binning, comparative biology and taxonomic classification.</title>
        <authorList>
            <person name="Goeker M."/>
        </authorList>
    </citation>
    <scope>NUCLEOTIDE SEQUENCE [LARGE SCALE GENOMIC DNA]</scope>
    <source>
        <strain evidence="1 2">DSM 103737</strain>
    </source>
</reference>
<dbReference type="InterPro" id="IPR016053">
    <property type="entry name" value="Haem_Oase-like"/>
</dbReference>